<dbReference type="GeneID" id="57095549"/>
<feature type="transmembrane region" description="Helical" evidence="2">
    <location>
        <begin position="74"/>
        <end position="94"/>
    </location>
</feature>
<keyword evidence="2" id="KW-1133">Transmembrane helix</keyword>
<proteinExistence type="predicted"/>
<feature type="region of interest" description="Disordered" evidence="1">
    <location>
        <begin position="1"/>
        <end position="23"/>
    </location>
</feature>
<organism evidence="3 4">
    <name type="scientific">Nostoc linckia z8</name>
    <dbReference type="NCBI Taxonomy" id="1628746"/>
    <lineage>
        <taxon>Bacteria</taxon>
        <taxon>Bacillati</taxon>
        <taxon>Cyanobacteriota</taxon>
        <taxon>Cyanophyceae</taxon>
        <taxon>Nostocales</taxon>
        <taxon>Nostocaceae</taxon>
        <taxon>Nostoc</taxon>
    </lineage>
</organism>
<keyword evidence="2" id="KW-0472">Membrane</keyword>
<evidence type="ECO:0000256" key="1">
    <source>
        <dbReference type="SAM" id="MobiDB-lite"/>
    </source>
</evidence>
<protein>
    <submittedName>
        <fullName evidence="3">Uncharacterized protein</fullName>
    </submittedName>
</protein>
<gene>
    <name evidence="3" type="ORF">VF08_31700</name>
</gene>
<evidence type="ECO:0000313" key="3">
    <source>
        <dbReference type="EMBL" id="PHJ95675.1"/>
    </source>
</evidence>
<keyword evidence="2" id="KW-0812">Transmembrane</keyword>
<dbReference type="EMBL" id="LAHD01000140">
    <property type="protein sequence ID" value="PHJ95675.1"/>
    <property type="molecule type" value="Genomic_DNA"/>
</dbReference>
<dbReference type="AlphaFoldDB" id="A0A9Q5Z678"/>
<sequence length="120" mass="13018">MADEQPKIVVEVPSDRGYSPLPPPQSNKLEEFKKGWINAIALPDNIPDLAYELTSTVAIPALLSSCWVTLPLPGFVRLGVWGVLAVSGIMVFYIHQAIPEVKDFLLLRVGLIAVGVLLGL</sequence>
<evidence type="ECO:0000313" key="4">
    <source>
        <dbReference type="Proteomes" id="UP000222310"/>
    </source>
</evidence>
<evidence type="ECO:0000256" key="2">
    <source>
        <dbReference type="SAM" id="Phobius"/>
    </source>
</evidence>
<dbReference type="RefSeq" id="WP_099068258.1">
    <property type="nucleotide sequence ID" value="NZ_LAHD01000140.1"/>
</dbReference>
<name>A0A9Q5Z678_NOSLI</name>
<dbReference type="Proteomes" id="UP000222310">
    <property type="component" value="Unassembled WGS sequence"/>
</dbReference>
<comment type="caution">
    <text evidence="3">The sequence shown here is derived from an EMBL/GenBank/DDBJ whole genome shotgun (WGS) entry which is preliminary data.</text>
</comment>
<accession>A0A9Q5Z678</accession>
<reference evidence="3 4" key="1">
    <citation type="submission" date="2015-02" db="EMBL/GenBank/DDBJ databases">
        <title>Nostoc linckia genome annotation.</title>
        <authorList>
            <person name="Zhou Z."/>
        </authorList>
    </citation>
    <scope>NUCLEOTIDE SEQUENCE [LARGE SCALE GENOMIC DNA]</scope>
    <source>
        <strain evidence="4">z8</strain>
    </source>
</reference>